<keyword evidence="1" id="KW-0732">Signal</keyword>
<dbReference type="InterPro" id="IPR057670">
    <property type="entry name" value="SH3_retrovirus"/>
</dbReference>
<feature type="chain" id="PRO_5025337527" evidence="1">
    <location>
        <begin position="22"/>
        <end position="215"/>
    </location>
</feature>
<organism evidence="3">
    <name type="scientific">Tanacetum cinerariifolium</name>
    <name type="common">Dalmatian daisy</name>
    <name type="synonym">Chrysanthemum cinerariifolium</name>
    <dbReference type="NCBI Taxonomy" id="118510"/>
    <lineage>
        <taxon>Eukaryota</taxon>
        <taxon>Viridiplantae</taxon>
        <taxon>Streptophyta</taxon>
        <taxon>Embryophyta</taxon>
        <taxon>Tracheophyta</taxon>
        <taxon>Spermatophyta</taxon>
        <taxon>Magnoliopsida</taxon>
        <taxon>eudicotyledons</taxon>
        <taxon>Gunneridae</taxon>
        <taxon>Pentapetalae</taxon>
        <taxon>asterids</taxon>
        <taxon>campanulids</taxon>
        <taxon>Asterales</taxon>
        <taxon>Asteraceae</taxon>
        <taxon>Asteroideae</taxon>
        <taxon>Anthemideae</taxon>
        <taxon>Anthemidinae</taxon>
        <taxon>Tanacetum</taxon>
    </lineage>
</organism>
<accession>A0A699TN26</accession>
<proteinExistence type="predicted"/>
<evidence type="ECO:0000313" key="3">
    <source>
        <dbReference type="EMBL" id="GFD10669.1"/>
    </source>
</evidence>
<dbReference type="EMBL" id="BKCJ011253830">
    <property type="protein sequence ID" value="GFD10669.1"/>
    <property type="molecule type" value="Genomic_DNA"/>
</dbReference>
<dbReference type="AlphaFoldDB" id="A0A699TN26"/>
<dbReference type="PANTHER" id="PTHR42648">
    <property type="entry name" value="TRANSPOSASE, PUTATIVE-RELATED"/>
    <property type="match status" value="1"/>
</dbReference>
<reference evidence="3" key="1">
    <citation type="journal article" date="2019" name="Sci. Rep.">
        <title>Draft genome of Tanacetum cinerariifolium, the natural source of mosquito coil.</title>
        <authorList>
            <person name="Yamashiro T."/>
            <person name="Shiraishi A."/>
            <person name="Satake H."/>
            <person name="Nakayama K."/>
        </authorList>
    </citation>
    <scope>NUCLEOTIDE SEQUENCE</scope>
</reference>
<gene>
    <name evidence="3" type="ORF">Tci_882638</name>
</gene>
<feature type="signal peptide" evidence="1">
    <location>
        <begin position="1"/>
        <end position="21"/>
    </location>
</feature>
<protein>
    <submittedName>
        <fullName evidence="3">Retrovirus-related Pol polyprotein from transposon TNT 1-94</fullName>
    </submittedName>
</protein>
<feature type="domain" description="Retroviral polymerase SH3-like" evidence="2">
    <location>
        <begin position="60"/>
        <end position="122"/>
    </location>
</feature>
<dbReference type="PANTHER" id="PTHR42648:SF18">
    <property type="entry name" value="RETROTRANSPOSON, UNCLASSIFIED-LIKE PROTEIN"/>
    <property type="match status" value="1"/>
</dbReference>
<evidence type="ECO:0000259" key="2">
    <source>
        <dbReference type="Pfam" id="PF25597"/>
    </source>
</evidence>
<comment type="caution">
    <text evidence="3">The sequence shown here is derived from an EMBL/GenBank/DDBJ whole genome shotgun (WGS) entry which is preliminary data.</text>
</comment>
<feature type="non-terminal residue" evidence="3">
    <location>
        <position position="1"/>
    </location>
</feature>
<name>A0A699TN26_TANCI</name>
<evidence type="ECO:0000256" key="1">
    <source>
        <dbReference type="SAM" id="SignalP"/>
    </source>
</evidence>
<dbReference type="Pfam" id="PF25597">
    <property type="entry name" value="SH3_retrovirus"/>
    <property type="match status" value="1"/>
</dbReference>
<sequence length="215" mass="23927">AAKTILIFSHAPLLLWAEAIATACYTQKRSIIHRRFNKTPYELIQGRKPDISYLHVFGALCYPKNDREDIGKLGAKGDIGFFIGYSANSVAFRVYKRKTKKIMKMMNVTFDELSTMAFEQNSSKPGLQSLTFGQISSELELTYASLTISPQRPSERDLDILFEPLHNEYIGGLPPEAPRTIPVAPVIQNLQALSASMSIQDFAPTPTNSSNIPIS</sequence>
<feature type="non-terminal residue" evidence="3">
    <location>
        <position position="215"/>
    </location>
</feature>
<dbReference type="InterPro" id="IPR039537">
    <property type="entry name" value="Retrotran_Ty1/copia-like"/>
</dbReference>